<keyword evidence="6" id="KW-1185">Reference proteome</keyword>
<feature type="compositionally biased region" description="Basic and acidic residues" evidence="2">
    <location>
        <begin position="109"/>
        <end position="120"/>
    </location>
</feature>
<evidence type="ECO:0000259" key="4">
    <source>
        <dbReference type="PROSITE" id="PS50048"/>
    </source>
</evidence>
<dbReference type="Pfam" id="PF00172">
    <property type="entry name" value="Zn_clus"/>
    <property type="match status" value="1"/>
</dbReference>
<dbReference type="SMART" id="SM00066">
    <property type="entry name" value="GAL4"/>
    <property type="match status" value="1"/>
</dbReference>
<dbReference type="GO" id="GO:0008270">
    <property type="term" value="F:zinc ion binding"/>
    <property type="evidence" value="ECO:0007669"/>
    <property type="project" value="InterPro"/>
</dbReference>
<dbReference type="SUPFAM" id="SSF57701">
    <property type="entry name" value="Zn2/Cys6 DNA-binding domain"/>
    <property type="match status" value="1"/>
</dbReference>
<dbReference type="EMBL" id="JANBVN010000144">
    <property type="protein sequence ID" value="KAJ9138538.1"/>
    <property type="molecule type" value="Genomic_DNA"/>
</dbReference>
<keyword evidence="3" id="KW-0812">Transmembrane</keyword>
<dbReference type="InterPro" id="IPR001138">
    <property type="entry name" value="Zn2Cys6_DnaBD"/>
</dbReference>
<evidence type="ECO:0000313" key="5">
    <source>
        <dbReference type="EMBL" id="KAJ9138538.1"/>
    </source>
</evidence>
<dbReference type="InterPro" id="IPR021858">
    <property type="entry name" value="Fun_TF"/>
</dbReference>
<dbReference type="Pfam" id="PF11951">
    <property type="entry name" value="Fungal_trans_2"/>
    <property type="match status" value="1"/>
</dbReference>
<feature type="domain" description="Zn(2)-C6 fungal-type" evidence="4">
    <location>
        <begin position="20"/>
        <end position="51"/>
    </location>
</feature>
<comment type="caution">
    <text evidence="5">The sequence shown here is derived from an EMBL/GenBank/DDBJ whole genome shotgun (WGS) entry which is preliminary data.</text>
</comment>
<dbReference type="PROSITE" id="PS00463">
    <property type="entry name" value="ZN2_CY6_FUNGAL_1"/>
    <property type="match status" value="1"/>
</dbReference>
<keyword evidence="3" id="KW-1133">Transmembrane helix</keyword>
<gene>
    <name evidence="5" type="ORF">NKR19_g7813</name>
</gene>
<feature type="compositionally biased region" description="Low complexity" evidence="2">
    <location>
        <begin position="458"/>
        <end position="488"/>
    </location>
</feature>
<sequence>MQQPGSSTSRHPRADRTTTSCTECRRRKQKCNQGQPCNNCSRRFPQPKCEYVHKNPNGRQQTQGLPNMSVFSAEIRRPLHPPQVPSQGVAPGLAPSNTGLPESRRRRPDHSDRGGAKDKAVSTPKSGFQARGTPDTLDVRSRRGPEAEQGEARDEVNDTSEPAPKPGHETSKSLKGTNLRLLVDSLVAVTDLPIKPTKMNAMLVKTFVQHLYRFKGPLEGQPEPDNPFIDHYAPWCFQSRLLAPVALSVAATSLVQLKLMPAQAAMAMKGQAIHTLNTYLRSPASATDEAISAVSQLILNDWYFGETRDMQAHLRGLRQLVRLRGGFEEQGVNRLVSKTALLTDCFIAISLENSPLNVPEFIFHEPLPKNLRPSYNTPFVTDSPYPAFSKSEALQLHPATARILDDIRYLFTIVLQLSPDSSPGDSEKVQQTAKLIHDGIERMPDICPDAPTRPVPRTVTSALSGTSSSRQSASLSPPPASSSAVTTRESSLDISDKASSASSAPPIPQSLDPSHFILRKQPQSLPQDTPDFVYATVRQTALLYAQAIATRRPLSALCPVPQFFMVWSTAFRVPLKEWHRRLSLFLWVIIAVLPTAGLTPFATLAKSLLHIGAVQIGLDHWQIAIGMLRSAVKVVGWLAGGGEGGGRVPDVTAGIQNQSEARRTENS</sequence>
<name>A0AA38R691_9PEZI</name>
<evidence type="ECO:0000256" key="2">
    <source>
        <dbReference type="SAM" id="MobiDB-lite"/>
    </source>
</evidence>
<feature type="region of interest" description="Disordered" evidence="2">
    <location>
        <begin position="442"/>
        <end position="507"/>
    </location>
</feature>
<evidence type="ECO:0000313" key="6">
    <source>
        <dbReference type="Proteomes" id="UP001174691"/>
    </source>
</evidence>
<feature type="compositionally biased region" description="Polar residues" evidence="2">
    <location>
        <begin position="31"/>
        <end position="41"/>
    </location>
</feature>
<dbReference type="InterPro" id="IPR036864">
    <property type="entry name" value="Zn2-C6_fun-type_DNA-bd_sf"/>
</dbReference>
<feature type="transmembrane region" description="Helical" evidence="3">
    <location>
        <begin position="584"/>
        <end position="605"/>
    </location>
</feature>
<accession>A0AA38R691</accession>
<feature type="compositionally biased region" description="Basic and acidic residues" evidence="2">
    <location>
        <begin position="137"/>
        <end position="156"/>
    </location>
</feature>
<dbReference type="PANTHER" id="PTHR37540:SF9">
    <property type="entry name" value="ZN(2)-C6 FUNGAL-TYPE DOMAIN-CONTAINING PROTEIN"/>
    <property type="match status" value="1"/>
</dbReference>
<dbReference type="AlphaFoldDB" id="A0AA38R691"/>
<dbReference type="PANTHER" id="PTHR37540">
    <property type="entry name" value="TRANSCRIPTION FACTOR (ACR-2), PUTATIVE-RELATED-RELATED"/>
    <property type="match status" value="1"/>
</dbReference>
<dbReference type="Proteomes" id="UP001174691">
    <property type="component" value="Unassembled WGS sequence"/>
</dbReference>
<keyword evidence="3" id="KW-0472">Membrane</keyword>
<evidence type="ECO:0000256" key="3">
    <source>
        <dbReference type="SAM" id="Phobius"/>
    </source>
</evidence>
<dbReference type="CDD" id="cd00067">
    <property type="entry name" value="GAL4"/>
    <property type="match status" value="1"/>
</dbReference>
<feature type="region of interest" description="Disordered" evidence="2">
    <location>
        <begin position="1"/>
        <end position="176"/>
    </location>
</feature>
<dbReference type="GO" id="GO:0000981">
    <property type="term" value="F:DNA-binding transcription factor activity, RNA polymerase II-specific"/>
    <property type="evidence" value="ECO:0007669"/>
    <property type="project" value="InterPro"/>
</dbReference>
<keyword evidence="1" id="KW-0539">Nucleus</keyword>
<feature type="compositionally biased region" description="Polar residues" evidence="2">
    <location>
        <begin position="57"/>
        <end position="70"/>
    </location>
</feature>
<evidence type="ECO:0000256" key="1">
    <source>
        <dbReference type="ARBA" id="ARBA00023242"/>
    </source>
</evidence>
<dbReference type="PROSITE" id="PS50048">
    <property type="entry name" value="ZN2_CY6_FUNGAL_2"/>
    <property type="match status" value="1"/>
</dbReference>
<reference evidence="5" key="1">
    <citation type="submission" date="2022-07" db="EMBL/GenBank/DDBJ databases">
        <title>Fungi with potential for degradation of polypropylene.</title>
        <authorList>
            <person name="Gostincar C."/>
        </authorList>
    </citation>
    <scope>NUCLEOTIDE SEQUENCE</scope>
    <source>
        <strain evidence="5">EXF-13287</strain>
    </source>
</reference>
<organism evidence="5 6">
    <name type="scientific">Coniochaeta hoffmannii</name>
    <dbReference type="NCBI Taxonomy" id="91930"/>
    <lineage>
        <taxon>Eukaryota</taxon>
        <taxon>Fungi</taxon>
        <taxon>Dikarya</taxon>
        <taxon>Ascomycota</taxon>
        <taxon>Pezizomycotina</taxon>
        <taxon>Sordariomycetes</taxon>
        <taxon>Sordariomycetidae</taxon>
        <taxon>Coniochaetales</taxon>
        <taxon>Coniochaetaceae</taxon>
        <taxon>Coniochaeta</taxon>
    </lineage>
</organism>
<dbReference type="Gene3D" id="4.10.240.10">
    <property type="entry name" value="Zn(2)-C6 fungal-type DNA-binding domain"/>
    <property type="match status" value="1"/>
</dbReference>
<protein>
    <submittedName>
        <fullName evidence="5">Oleate activated transcription factor 3</fullName>
    </submittedName>
</protein>
<proteinExistence type="predicted"/>